<organism evidence="2 3">
    <name type="scientific">Anaeramoeba ignava</name>
    <name type="common">Anaerobic marine amoeba</name>
    <dbReference type="NCBI Taxonomy" id="1746090"/>
    <lineage>
        <taxon>Eukaryota</taxon>
        <taxon>Metamonada</taxon>
        <taxon>Anaeramoebidae</taxon>
        <taxon>Anaeramoeba</taxon>
    </lineage>
</organism>
<feature type="region of interest" description="Disordered" evidence="1">
    <location>
        <begin position="1"/>
        <end position="24"/>
    </location>
</feature>
<evidence type="ECO:0000313" key="3">
    <source>
        <dbReference type="Proteomes" id="UP001149090"/>
    </source>
</evidence>
<dbReference type="EMBL" id="JAPDFW010000070">
    <property type="protein sequence ID" value="KAJ5074535.1"/>
    <property type="molecule type" value="Genomic_DNA"/>
</dbReference>
<proteinExistence type="predicted"/>
<dbReference type="AlphaFoldDB" id="A0A9Q0LMK3"/>
<evidence type="ECO:0000313" key="2">
    <source>
        <dbReference type="EMBL" id="KAJ5074535.1"/>
    </source>
</evidence>
<name>A0A9Q0LMK3_ANAIG</name>
<sequence>MGNVNESKQFNQKNQPINPTSSKLNSDLNIVQQLLFVKNVETGEYLPFENLNTNKTSSKNRDLVWEIYLKNKETEEKQSQYLKILNQK</sequence>
<evidence type="ECO:0000256" key="1">
    <source>
        <dbReference type="SAM" id="MobiDB-lite"/>
    </source>
</evidence>
<accession>A0A9Q0LMK3</accession>
<dbReference type="Proteomes" id="UP001149090">
    <property type="component" value="Unassembled WGS sequence"/>
</dbReference>
<keyword evidence="3" id="KW-1185">Reference proteome</keyword>
<gene>
    <name evidence="2" type="ORF">M0811_01166</name>
</gene>
<protein>
    <submittedName>
        <fullName evidence="2">Uncharacterized protein</fullName>
    </submittedName>
</protein>
<comment type="caution">
    <text evidence="2">The sequence shown here is derived from an EMBL/GenBank/DDBJ whole genome shotgun (WGS) entry which is preliminary data.</text>
</comment>
<reference evidence="2" key="1">
    <citation type="submission" date="2022-10" db="EMBL/GenBank/DDBJ databases">
        <title>Novel sulphate-reducing endosymbionts in the free-living metamonad Anaeramoeba.</title>
        <authorList>
            <person name="Jerlstrom-Hultqvist J."/>
            <person name="Cepicka I."/>
            <person name="Gallot-Lavallee L."/>
            <person name="Salas-Leiva D."/>
            <person name="Curtis B.A."/>
            <person name="Zahonova K."/>
            <person name="Pipaliya S."/>
            <person name="Dacks J."/>
            <person name="Roger A.J."/>
        </authorList>
    </citation>
    <scope>NUCLEOTIDE SEQUENCE</scope>
    <source>
        <strain evidence="2">BMAN</strain>
    </source>
</reference>